<name>A0ABS4DGU0_9CHLR</name>
<comment type="caution">
    <text evidence="1">The sequence shown here is derived from an EMBL/GenBank/DDBJ whole genome shotgun (WGS) entry which is preliminary data.</text>
</comment>
<dbReference type="EMBL" id="SIJK02000082">
    <property type="protein sequence ID" value="MBP1468647.1"/>
    <property type="molecule type" value="Genomic_DNA"/>
</dbReference>
<evidence type="ECO:0000313" key="2">
    <source>
        <dbReference type="Proteomes" id="UP001193081"/>
    </source>
</evidence>
<dbReference type="Gene3D" id="3.40.50.300">
    <property type="entry name" value="P-loop containing nucleotide triphosphate hydrolases"/>
    <property type="match status" value="1"/>
</dbReference>
<dbReference type="Proteomes" id="UP001193081">
    <property type="component" value="Unassembled WGS sequence"/>
</dbReference>
<reference evidence="1 2" key="1">
    <citation type="submission" date="2021-03" db="EMBL/GenBank/DDBJ databases">
        <authorList>
            <person name="Grouzdev D.S."/>
        </authorList>
    </citation>
    <scope>NUCLEOTIDE SEQUENCE [LARGE SCALE GENOMIC DNA]</scope>
    <source>
        <strain evidence="1 2">M50-1</strain>
    </source>
</reference>
<dbReference type="SUPFAM" id="SSF52540">
    <property type="entry name" value="P-loop containing nucleoside triphosphate hydrolases"/>
    <property type="match status" value="1"/>
</dbReference>
<protein>
    <submittedName>
        <fullName evidence="1">Uncharacterized protein</fullName>
    </submittedName>
</protein>
<evidence type="ECO:0000313" key="1">
    <source>
        <dbReference type="EMBL" id="MBP1468647.1"/>
    </source>
</evidence>
<dbReference type="InterPro" id="IPR027417">
    <property type="entry name" value="P-loop_NTPase"/>
</dbReference>
<dbReference type="RefSeq" id="WP_135481600.1">
    <property type="nucleotide sequence ID" value="NZ_SIJK02000082.1"/>
</dbReference>
<keyword evidence="2" id="KW-1185">Reference proteome</keyword>
<gene>
    <name evidence="1" type="ORF">EYB53_023235</name>
</gene>
<organism evidence="1 2">
    <name type="scientific">Candidatus Chloroploca mongolica</name>
    <dbReference type="NCBI Taxonomy" id="2528176"/>
    <lineage>
        <taxon>Bacteria</taxon>
        <taxon>Bacillati</taxon>
        <taxon>Chloroflexota</taxon>
        <taxon>Chloroflexia</taxon>
        <taxon>Chloroflexales</taxon>
        <taxon>Chloroflexineae</taxon>
        <taxon>Oscillochloridaceae</taxon>
        <taxon>Candidatus Chloroploca</taxon>
    </lineage>
</organism>
<proteinExistence type="predicted"/>
<sequence length="120" mass="13011">MLTLTAPSLLMSKFHRPAPPSRAIARPGLLARLHAGLAANHPLTLIAAPAGYGKTTLAAQWIAQLNRTVVWLSLDDADDDPVRFCTYLVAALQRVHPAIGVDLLPVLRAGHLPRRNYADH</sequence>
<accession>A0ABS4DGU0</accession>